<evidence type="ECO:0000256" key="1">
    <source>
        <dbReference type="SAM" id="MobiDB-lite"/>
    </source>
</evidence>
<protein>
    <submittedName>
        <fullName evidence="2">Uncharacterized protein</fullName>
    </submittedName>
</protein>
<dbReference type="EMBL" id="CP089983">
    <property type="protein sequence ID" value="WXB09889.1"/>
    <property type="molecule type" value="Genomic_DNA"/>
</dbReference>
<feature type="compositionally biased region" description="Pro residues" evidence="1">
    <location>
        <begin position="120"/>
        <end position="135"/>
    </location>
</feature>
<reference evidence="2" key="1">
    <citation type="submission" date="2021-12" db="EMBL/GenBank/DDBJ databases">
        <title>Discovery of the Pendulisporaceae a myxobacterial family with distinct sporulation behavior and unique specialized metabolism.</title>
        <authorList>
            <person name="Garcia R."/>
            <person name="Popoff A."/>
            <person name="Bader C.D."/>
            <person name="Loehr J."/>
            <person name="Walesch S."/>
            <person name="Walt C."/>
            <person name="Boldt J."/>
            <person name="Bunk B."/>
            <person name="Haeckl F.J.F.P.J."/>
            <person name="Gunesch A.P."/>
            <person name="Birkelbach J."/>
            <person name="Nuebel U."/>
            <person name="Pietschmann T."/>
            <person name="Bach T."/>
            <person name="Mueller R."/>
        </authorList>
    </citation>
    <scope>NUCLEOTIDE SEQUENCE</scope>
    <source>
        <strain evidence="2">MSr11367</strain>
    </source>
</reference>
<evidence type="ECO:0000313" key="3">
    <source>
        <dbReference type="Proteomes" id="UP001374803"/>
    </source>
</evidence>
<dbReference type="RefSeq" id="WP_394839563.1">
    <property type="nucleotide sequence ID" value="NZ_CP089929.1"/>
</dbReference>
<proteinExistence type="predicted"/>
<keyword evidence="3" id="KW-1185">Reference proteome</keyword>
<sequence>MTAGYTQCDFIDKRIDVLAQYALYTLFKRDVRGRTAALEMLAAVRVGTIQGIYKEDTRVPALAARRNGRGWWQIVPAGVDATTFDAPTPMIVFKRAAGSSRARLAIALERTWQSAALAKSPPPAPSGKPCPPRPSPVIEFPPDTITPDPPIPPIPVPPQQGCDKTEWSRRIDACIADTKRSVALCHASLARALVSCKAKPICNARAMAAYYRCLRQCRDALNACREAAEKATRCKEGDWNKRASEMGALFREVDEIDRELDELTLFDRSGAANSRRR</sequence>
<accession>A0ABZ2LG42</accession>
<feature type="region of interest" description="Disordered" evidence="1">
    <location>
        <begin position="117"/>
        <end position="139"/>
    </location>
</feature>
<dbReference type="Proteomes" id="UP001374803">
    <property type="component" value="Chromosome"/>
</dbReference>
<organism evidence="2 3">
    <name type="scientific">Pendulispora rubella</name>
    <dbReference type="NCBI Taxonomy" id="2741070"/>
    <lineage>
        <taxon>Bacteria</taxon>
        <taxon>Pseudomonadati</taxon>
        <taxon>Myxococcota</taxon>
        <taxon>Myxococcia</taxon>
        <taxon>Myxococcales</taxon>
        <taxon>Sorangiineae</taxon>
        <taxon>Pendulisporaceae</taxon>
        <taxon>Pendulispora</taxon>
    </lineage>
</organism>
<gene>
    <name evidence="2" type="ORF">LVJ94_22005</name>
</gene>
<name>A0ABZ2LG42_9BACT</name>
<evidence type="ECO:0000313" key="2">
    <source>
        <dbReference type="EMBL" id="WXB09889.1"/>
    </source>
</evidence>